<accession>A0A167UR70</accession>
<dbReference type="GO" id="GO:0006351">
    <property type="term" value="P:DNA-templated transcription"/>
    <property type="evidence" value="ECO:0007669"/>
    <property type="project" value="InterPro"/>
</dbReference>
<dbReference type="PANTHER" id="PTHR46910">
    <property type="entry name" value="TRANSCRIPTION FACTOR PDR1"/>
    <property type="match status" value="1"/>
</dbReference>
<feature type="domain" description="Zn(2)-C6 fungal-type" evidence="4">
    <location>
        <begin position="15"/>
        <end position="49"/>
    </location>
</feature>
<evidence type="ECO:0000256" key="1">
    <source>
        <dbReference type="ARBA" id="ARBA00022723"/>
    </source>
</evidence>
<dbReference type="PROSITE" id="PS00463">
    <property type="entry name" value="ZN2_CY6_FUNGAL_1"/>
    <property type="match status" value="1"/>
</dbReference>
<dbReference type="InterPro" id="IPR001138">
    <property type="entry name" value="Zn2Cys6_DnaBD"/>
</dbReference>
<dbReference type="SUPFAM" id="SSF57701">
    <property type="entry name" value="Zn2/Cys6 DNA-binding domain"/>
    <property type="match status" value="1"/>
</dbReference>
<feature type="region of interest" description="Disordered" evidence="3">
    <location>
        <begin position="715"/>
        <end position="794"/>
    </location>
</feature>
<feature type="compositionally biased region" description="Polar residues" evidence="3">
    <location>
        <begin position="759"/>
        <end position="773"/>
    </location>
</feature>
<evidence type="ECO:0000256" key="3">
    <source>
        <dbReference type="SAM" id="MobiDB-lite"/>
    </source>
</evidence>
<dbReference type="PROSITE" id="PS50048">
    <property type="entry name" value="ZN2_CY6_FUNGAL_2"/>
    <property type="match status" value="1"/>
</dbReference>
<feature type="compositionally biased region" description="Pro residues" evidence="3">
    <location>
        <begin position="734"/>
        <end position="743"/>
    </location>
</feature>
<evidence type="ECO:0000313" key="5">
    <source>
        <dbReference type="EMBL" id="OAA61820.1"/>
    </source>
</evidence>
<dbReference type="SMART" id="SM00066">
    <property type="entry name" value="GAL4"/>
    <property type="match status" value="1"/>
</dbReference>
<dbReference type="InterPro" id="IPR050987">
    <property type="entry name" value="AtrR-like"/>
</dbReference>
<dbReference type="GO" id="GO:0003677">
    <property type="term" value="F:DNA binding"/>
    <property type="evidence" value="ECO:0007669"/>
    <property type="project" value="UniProtKB-KW"/>
</dbReference>
<dbReference type="PANTHER" id="PTHR46910:SF18">
    <property type="entry name" value="ZN(II)2CYS6 TRANSCRIPTION FACTOR (EUROFUNG)"/>
    <property type="match status" value="1"/>
</dbReference>
<dbReference type="GO" id="GO:0000981">
    <property type="term" value="F:DNA-binding transcription factor activity, RNA polymerase II-specific"/>
    <property type="evidence" value="ECO:0007669"/>
    <property type="project" value="InterPro"/>
</dbReference>
<dbReference type="CDD" id="cd00067">
    <property type="entry name" value="GAL4"/>
    <property type="match status" value="1"/>
</dbReference>
<dbReference type="AlphaFoldDB" id="A0A167UR70"/>
<organism evidence="5 6">
    <name type="scientific">Niveomyces insectorum RCEF 264</name>
    <dbReference type="NCBI Taxonomy" id="1081102"/>
    <lineage>
        <taxon>Eukaryota</taxon>
        <taxon>Fungi</taxon>
        <taxon>Dikarya</taxon>
        <taxon>Ascomycota</taxon>
        <taxon>Pezizomycotina</taxon>
        <taxon>Sordariomycetes</taxon>
        <taxon>Hypocreomycetidae</taxon>
        <taxon>Hypocreales</taxon>
        <taxon>Cordycipitaceae</taxon>
        <taxon>Niveomyces</taxon>
    </lineage>
</organism>
<feature type="region of interest" description="Disordered" evidence="3">
    <location>
        <begin position="636"/>
        <end position="656"/>
    </location>
</feature>
<evidence type="ECO:0000313" key="6">
    <source>
        <dbReference type="Proteomes" id="UP000076874"/>
    </source>
</evidence>
<feature type="compositionally biased region" description="Low complexity" evidence="3">
    <location>
        <begin position="82"/>
        <end position="99"/>
    </location>
</feature>
<dbReference type="GO" id="GO:0008270">
    <property type="term" value="F:zinc ion binding"/>
    <property type="evidence" value="ECO:0007669"/>
    <property type="project" value="InterPro"/>
</dbReference>
<keyword evidence="2" id="KW-0539">Nucleus</keyword>
<keyword evidence="1" id="KW-0479">Metal-binding</keyword>
<dbReference type="Pfam" id="PF00172">
    <property type="entry name" value="Zn_clus"/>
    <property type="match status" value="1"/>
</dbReference>
<dbReference type="EMBL" id="AZHD01000007">
    <property type="protein sequence ID" value="OAA61820.1"/>
    <property type="molecule type" value="Genomic_DNA"/>
</dbReference>
<evidence type="ECO:0000256" key="2">
    <source>
        <dbReference type="ARBA" id="ARBA00023242"/>
    </source>
</evidence>
<feature type="region of interest" description="Disordered" evidence="3">
    <location>
        <begin position="673"/>
        <end position="699"/>
    </location>
</feature>
<dbReference type="InterPro" id="IPR007219">
    <property type="entry name" value="XnlR_reg_dom"/>
</dbReference>
<feature type="compositionally biased region" description="Gly residues" evidence="3">
    <location>
        <begin position="673"/>
        <end position="693"/>
    </location>
</feature>
<feature type="region of interest" description="Disordered" evidence="3">
    <location>
        <begin position="51"/>
        <end position="108"/>
    </location>
</feature>
<dbReference type="Pfam" id="PF04082">
    <property type="entry name" value="Fungal_trans"/>
    <property type="match status" value="1"/>
</dbReference>
<gene>
    <name evidence="5" type="ORF">SPI_04679</name>
</gene>
<keyword evidence="5" id="KW-0238">DNA-binding</keyword>
<sequence>MSTQRPQRLLRISKACDFCHKRRIKCQANPADPSGRCRNCAEFDIACTYTRPSRRGRGSPQPGRPPADGDGTLMLLPRDRQQQQQQQPQPQQRPQPFQQGGLQAAPSATSPYAVYAPSSTAGMPVVSTPSLTITSPTAAGRTSYASRATTGGPGVVAGYAAATTTTTTNDYDGSTLPHERLSSTWKGFAHTSTPTLRRLLAVYNETVFPIFPFFDPVHLQRRLDRFEHVNNRGFFCCIMAAGALASARARDGALSSDGPTSASPGSAISGVSLGARSGTTGGGGGGGGGYVDMPPEILFAAAEEALPKDILQCRDFDYLRALALLSLASIQDAKIAVMQKYIGHYFTLLAINQWHDEANWMQELHPIDVEERRRLYWSMYTLDVYSSIIWDGCIHFQESHAKVAYPTGRFERDEASEPGTADAPAADRSFWVVGWNFTTDLYRILEHNLNKLRSRGSKFNLLGETTTPGSFRVSSQDRVAELYAALPPVFKQLQPATGEPTHDIYGFQAANIQATMALLEMVHLSLEPEVGLEQKCSVVHNVLQTFHQVPKPYMRAISTPLIYHIGGIGVILGTVMEGPLSESSYRLVRDLLLSMAVLLESLEAFLYRSANAGKRLRNLVARLEDYYTSMRRDSVAHLQPQNNGGTNTNGSYHGLPQADTAAAHAAALSPEGVGVGGYGTTPGGARGGPGQLGTGPDTTNANMAAAVAAAATDSTGVPGAAIPPGPSTSGNDGPLPPPPPPPLGEGGGGGAPAQLPSPNTGAASMYGNHQQSNGTPRAPGGPGGPGGWVTPSTGLAPEMANMQFQLPDEFLQDWTWPFAVSNNYLSF</sequence>
<dbReference type="Proteomes" id="UP000076874">
    <property type="component" value="Unassembled WGS sequence"/>
</dbReference>
<protein>
    <submittedName>
        <fullName evidence="5">Zn(2)-C6 fungal-type DNA-binding domain protein</fullName>
    </submittedName>
</protein>
<proteinExistence type="predicted"/>
<keyword evidence="6" id="KW-1185">Reference proteome</keyword>
<comment type="caution">
    <text evidence="5">The sequence shown here is derived from an EMBL/GenBank/DDBJ whole genome shotgun (WGS) entry which is preliminary data.</text>
</comment>
<dbReference type="InterPro" id="IPR036864">
    <property type="entry name" value="Zn2-C6_fun-type_DNA-bd_sf"/>
</dbReference>
<reference evidence="5 6" key="1">
    <citation type="journal article" date="2016" name="Genome Biol. Evol.">
        <title>Divergent and convergent evolution of fungal pathogenicity.</title>
        <authorList>
            <person name="Shang Y."/>
            <person name="Xiao G."/>
            <person name="Zheng P."/>
            <person name="Cen K."/>
            <person name="Zhan S."/>
            <person name="Wang C."/>
        </authorList>
    </citation>
    <scope>NUCLEOTIDE SEQUENCE [LARGE SCALE GENOMIC DNA]</scope>
    <source>
        <strain evidence="5 6">RCEF 264</strain>
    </source>
</reference>
<dbReference type="CDD" id="cd12148">
    <property type="entry name" value="fungal_TF_MHR"/>
    <property type="match status" value="1"/>
</dbReference>
<dbReference type="OrthoDB" id="2123952at2759"/>
<evidence type="ECO:0000259" key="4">
    <source>
        <dbReference type="PROSITE" id="PS50048"/>
    </source>
</evidence>
<name>A0A167UR70_9HYPO</name>
<dbReference type="Gene3D" id="4.10.240.10">
    <property type="entry name" value="Zn(2)-C6 fungal-type DNA-binding domain"/>
    <property type="match status" value="1"/>
</dbReference>